<reference evidence="1" key="1">
    <citation type="submission" date="2023-01" db="EMBL/GenBank/DDBJ databases">
        <authorList>
            <person name="Sprotte S."/>
            <person name="Brinks E."/>
        </authorList>
    </citation>
    <scope>NUCLEOTIDE SEQUENCE</scope>
</reference>
<organism evidence="1">
    <name type="scientific">Enterocloster phage PMBT24</name>
    <dbReference type="NCBI Taxonomy" id="3025413"/>
    <lineage>
        <taxon>Viruses</taxon>
        <taxon>Duplodnaviria</taxon>
        <taxon>Heunggongvirae</taxon>
        <taxon>Uroviricota</taxon>
        <taxon>Caudoviricetes</taxon>
    </lineage>
</organism>
<dbReference type="EMBL" id="OQ326496">
    <property type="protein sequence ID" value="WDQ45566.1"/>
    <property type="molecule type" value="Genomic_DNA"/>
</dbReference>
<protein>
    <submittedName>
        <fullName evidence="1">Lambda protein</fullName>
    </submittedName>
</protein>
<proteinExistence type="predicted"/>
<name>A0AAT9TR43_9CAUD</name>
<sequence>MTLGELQKQIDRAIILKEFSQMYTGNIRDKEVLITLNGKSDTSRPSVKIASAGFGKEWESSQFRIEPVSPIILHEAGSERKCNSCKSTINILDKYCKYCGKLQ</sequence>
<evidence type="ECO:0000313" key="1">
    <source>
        <dbReference type="EMBL" id="WDQ45566.1"/>
    </source>
</evidence>
<accession>A0AAT9TR43</accession>
<reference evidence="1" key="2">
    <citation type="journal article" date="2024" name="Heliyon">
        <title>Complete genome sequence of the novel virulent phage PMBT24 infecting Enterocloster bolteae from the human gut.</title>
        <authorList>
            <person name="Sprotte S."/>
            <person name="Brinks E."/>
            <person name="Neve H."/>
            <person name="Franz C.M.A.P."/>
        </authorList>
    </citation>
    <scope>NUCLEOTIDE SEQUENCE</scope>
</reference>